<dbReference type="CDD" id="cd01343">
    <property type="entry name" value="PL1_Passenger_AT"/>
    <property type="match status" value="1"/>
</dbReference>
<proteinExistence type="predicted"/>
<name>A0ABM6FRC6_9BURK</name>
<dbReference type="InterPro" id="IPR004899">
    <property type="entry name" value="Pertactin_central"/>
</dbReference>
<keyword evidence="1 2" id="KW-0732">Signal</keyword>
<sequence length="753" mass="76526">MKTSKPVTPRRHQIAQAIGVALACLAAQAHAGIVDGVSQTVTAPGDPNEQWQVHNSGSLTVEPGAATNAIVVDTDSTLTLNGATVTASGNNAGVQMLNTSAIITNSTLSSPGAQGLTLGGIGGNPVAPSATVTNSTITGFAIAAQVSLKGTLTLNNSTMSTGTGSVGGGLFNAGVANFDSTVVMNGGSSTGRYGFWVATGTGGTSSTTTLNGTTIVGTGGAGILIQPQPGQTGNRSATLLIEGGTKVSGSDGNLISAVGPITSAVTIDNSPLTGNVTGDGTAVVNLTLQNNTTLTGSLTNLTSLAVNSGSQWVLTANNSVPTVTMNSGTIDISGTAAGTGTFHTLTLGTLSGNGDFKMNTNIATHSGDLLAVTGNATGTYQLHIRNSGAEPSAIAPLTVVTTGGGGAAFSLVGGKVDAGVYSYDLRQDGNNWVLATDAHDPGDPGGPDLTPGTQTVIGISGVAPSVWAGEQAILRTRLGDLRIADQGNSGAWVRTFGKQFHATPVSGVDYRQTQYGVMGGADAVVGKAWGGTWLVGALMGTSHSKLSFGGGSTGGVNSYTAGLYGTWLSATGYYFETVARYNHFQNDANVIMSDGEGAHGSFGENGFGATFEFGRHMKFANDWFLEPYIHLALLRVGGDNFTLTNGMVSNTDHTGSVQARVGAAFGKTMSLSGGGVIQPYLKLALVQEFISSNRVTVNGISFNNDLSGTRFEFGAGVTGQLRKNLQIYSEVESSVGHHINQPWGFQIGARYTF</sequence>
<dbReference type="EMBL" id="CP010897">
    <property type="protein sequence ID" value="APD11361.1"/>
    <property type="molecule type" value="Genomic_DNA"/>
</dbReference>
<dbReference type="PANTHER" id="PTHR35037">
    <property type="entry name" value="C-TERMINAL REGION OF AIDA-LIKE PROTEIN"/>
    <property type="match status" value="1"/>
</dbReference>
<keyword evidence="5" id="KW-1185">Reference proteome</keyword>
<feature type="chain" id="PRO_5046490013" description="Autotransporter domain-containing protein" evidence="2">
    <location>
        <begin position="32"/>
        <end position="753"/>
    </location>
</feature>
<gene>
    <name evidence="4" type="ORF">UC34_17610</name>
</gene>
<dbReference type="PRINTS" id="PR01482">
    <property type="entry name" value="PERTACTIN"/>
</dbReference>
<accession>A0ABM6FRC6</accession>
<dbReference type="PROSITE" id="PS51208">
    <property type="entry name" value="AUTOTRANSPORTER"/>
    <property type="match status" value="1"/>
</dbReference>
<dbReference type="InterPro" id="IPR006315">
    <property type="entry name" value="OM_autotransptr_brl_dom"/>
</dbReference>
<reference evidence="5" key="1">
    <citation type="submission" date="2015-02" db="EMBL/GenBank/DDBJ databases">
        <title>Complete Genome Sequencing of Pandoraea vervacti NS15 sp. nov.</title>
        <authorList>
            <person name="Chan K.-G."/>
        </authorList>
    </citation>
    <scope>NUCLEOTIDE SEQUENCE [LARGE SCALE GENOMIC DNA]</scope>
    <source>
        <strain evidence="5">NS15</strain>
    </source>
</reference>
<feature type="signal peptide" evidence="2">
    <location>
        <begin position="1"/>
        <end position="31"/>
    </location>
</feature>
<dbReference type="PANTHER" id="PTHR35037:SF7">
    <property type="entry name" value="AUTOTRANSPORTER"/>
    <property type="match status" value="1"/>
</dbReference>
<evidence type="ECO:0000259" key="3">
    <source>
        <dbReference type="PROSITE" id="PS51208"/>
    </source>
</evidence>
<protein>
    <recommendedName>
        <fullName evidence="3">Autotransporter domain-containing protein</fullName>
    </recommendedName>
</protein>
<dbReference type="InterPro" id="IPR005546">
    <property type="entry name" value="Autotransporte_beta"/>
</dbReference>
<dbReference type="Gene3D" id="2.160.20.20">
    <property type="match status" value="1"/>
</dbReference>
<evidence type="ECO:0000256" key="1">
    <source>
        <dbReference type="ARBA" id="ARBA00022729"/>
    </source>
</evidence>
<organism evidence="4 5">
    <name type="scientific">Pandoraea vervacti</name>
    <dbReference type="NCBI Taxonomy" id="656178"/>
    <lineage>
        <taxon>Bacteria</taxon>
        <taxon>Pseudomonadati</taxon>
        <taxon>Pseudomonadota</taxon>
        <taxon>Betaproteobacteria</taxon>
        <taxon>Burkholderiales</taxon>
        <taxon>Burkholderiaceae</taxon>
        <taxon>Pandoraea</taxon>
    </lineage>
</organism>
<evidence type="ECO:0000313" key="5">
    <source>
        <dbReference type="Proteomes" id="UP000035085"/>
    </source>
</evidence>
<evidence type="ECO:0000256" key="2">
    <source>
        <dbReference type="SAM" id="SignalP"/>
    </source>
</evidence>
<dbReference type="SUPFAM" id="SSF103515">
    <property type="entry name" value="Autotransporter"/>
    <property type="match status" value="1"/>
</dbReference>
<dbReference type="InterPro" id="IPR003992">
    <property type="entry name" value="Pertactin"/>
</dbReference>
<dbReference type="PROSITE" id="PS51257">
    <property type="entry name" value="PROKAR_LIPOPROTEIN"/>
    <property type="match status" value="1"/>
</dbReference>
<dbReference type="PRINTS" id="PR01484">
    <property type="entry name" value="PRTACTNFAMLY"/>
</dbReference>
<dbReference type="InterPro" id="IPR051551">
    <property type="entry name" value="Autotransporter_adhesion"/>
</dbReference>
<dbReference type="RefSeq" id="WP_052811115.1">
    <property type="nucleotide sequence ID" value="NZ_CP010897.2"/>
</dbReference>
<dbReference type="InterPro" id="IPR003991">
    <property type="entry name" value="Pertactin_virulence_factor"/>
</dbReference>
<dbReference type="SUPFAM" id="SSF51126">
    <property type="entry name" value="Pectin lyase-like"/>
    <property type="match status" value="1"/>
</dbReference>
<dbReference type="InterPro" id="IPR012332">
    <property type="entry name" value="Autotransporter_pectin_lyase_C"/>
</dbReference>
<evidence type="ECO:0000313" key="4">
    <source>
        <dbReference type="EMBL" id="APD11361.1"/>
    </source>
</evidence>
<dbReference type="NCBIfam" id="TIGR01414">
    <property type="entry name" value="autotrans_barl"/>
    <property type="match status" value="1"/>
</dbReference>
<dbReference type="Proteomes" id="UP000035085">
    <property type="component" value="Chromosome"/>
</dbReference>
<dbReference type="Gene3D" id="2.40.128.130">
    <property type="entry name" value="Autotransporter beta-domain"/>
    <property type="match status" value="1"/>
</dbReference>
<dbReference type="Pfam" id="PF03797">
    <property type="entry name" value="Autotransporter"/>
    <property type="match status" value="1"/>
</dbReference>
<feature type="domain" description="Autotransporter" evidence="3">
    <location>
        <begin position="484"/>
        <end position="753"/>
    </location>
</feature>
<dbReference type="SMART" id="SM00869">
    <property type="entry name" value="Autotransporter"/>
    <property type="match status" value="1"/>
</dbReference>
<dbReference type="InterPro" id="IPR011050">
    <property type="entry name" value="Pectin_lyase_fold/virulence"/>
</dbReference>
<dbReference type="Pfam" id="PF03212">
    <property type="entry name" value="Pertactin"/>
    <property type="match status" value="1"/>
</dbReference>
<dbReference type="InterPro" id="IPR036709">
    <property type="entry name" value="Autotransporte_beta_dom_sf"/>
</dbReference>